<dbReference type="EMBL" id="GL996514">
    <property type="protein sequence ID" value="EGV65353.1"/>
    <property type="molecule type" value="Genomic_DNA"/>
</dbReference>
<dbReference type="GeneID" id="18250206"/>
<dbReference type="Proteomes" id="UP000000707">
    <property type="component" value="Unassembled WGS sequence"/>
</dbReference>
<accession>G3B0A1</accession>
<organism evidence="3">
    <name type="scientific">Candida tenuis (strain ATCC 10573 / BCRC 21748 / CBS 615 / JCM 9827 / NBRC 10315 / NRRL Y-1498 / VKM Y-70)</name>
    <name type="common">Yeast</name>
    <name type="synonym">Yamadazyma tenuis</name>
    <dbReference type="NCBI Taxonomy" id="590646"/>
    <lineage>
        <taxon>Eukaryota</taxon>
        <taxon>Fungi</taxon>
        <taxon>Dikarya</taxon>
        <taxon>Ascomycota</taxon>
        <taxon>Saccharomycotina</taxon>
        <taxon>Pichiomycetes</taxon>
        <taxon>Debaryomycetaceae</taxon>
        <taxon>Yamadazyma</taxon>
    </lineage>
</organism>
<name>G3B0A1_CANTC</name>
<keyword evidence="3" id="KW-1185">Reference proteome</keyword>
<dbReference type="KEGG" id="cten:18250206"/>
<proteinExistence type="predicted"/>
<protein>
    <recommendedName>
        <fullName evidence="1">Sld7 C-terminal domain-containing protein</fullName>
    </recommendedName>
</protein>
<dbReference type="STRING" id="590646.G3B0A1"/>
<evidence type="ECO:0000259" key="1">
    <source>
        <dbReference type="Pfam" id="PF18596"/>
    </source>
</evidence>
<sequence>MSLPISIEDPHQQLDDFQLSCKHQLPIDAHDRFLNVCYVNYQKTPVFLLQSGMIDVYSTSDECQNYIKHRLLKHSLRDSSIGMLLKNTTNENVYVIVLIHELKVKALVVDLTIVARLNDYQDNNEDKFGDRTLTEVVDLKTRHNSIHVIDKVLEKKKRSKSSTPLPTSSVNNSEQINSMVSKVVLSGLRLRGMSSTAANSANEKIKIKEIYSMTYKSAIFAMRKFSNKPVHLNDIQDVVEKLLQIYIDVDTDNPFVD</sequence>
<dbReference type="InterPro" id="IPR041260">
    <property type="entry name" value="Sld7_C"/>
</dbReference>
<evidence type="ECO:0000313" key="2">
    <source>
        <dbReference type="EMBL" id="EGV65353.1"/>
    </source>
</evidence>
<reference evidence="2 3" key="1">
    <citation type="journal article" date="2011" name="Proc. Natl. Acad. Sci. U.S.A.">
        <title>Comparative genomics of xylose-fermenting fungi for enhanced biofuel production.</title>
        <authorList>
            <person name="Wohlbach D.J."/>
            <person name="Kuo A."/>
            <person name="Sato T.K."/>
            <person name="Potts K.M."/>
            <person name="Salamov A.A."/>
            <person name="LaButti K.M."/>
            <person name="Sun H."/>
            <person name="Clum A."/>
            <person name="Pangilinan J.L."/>
            <person name="Lindquist E.A."/>
            <person name="Lucas S."/>
            <person name="Lapidus A."/>
            <person name="Jin M."/>
            <person name="Gunawan C."/>
            <person name="Balan V."/>
            <person name="Dale B.E."/>
            <person name="Jeffries T.W."/>
            <person name="Zinkel R."/>
            <person name="Barry K.W."/>
            <person name="Grigoriev I.V."/>
            <person name="Gasch A.P."/>
        </authorList>
    </citation>
    <scope>NUCLEOTIDE SEQUENCE [LARGE SCALE GENOMIC DNA]</scope>
    <source>
        <strain evidence="3">ATCC 10573 / BCRC 21748 / CBS 615 / JCM 9827 / NBRC 10315 / NRRL Y-1498 / VKM Y-70</strain>
    </source>
</reference>
<dbReference type="eggNOG" id="ENOG502RZIJ">
    <property type="taxonomic scope" value="Eukaryota"/>
</dbReference>
<dbReference type="AlphaFoldDB" id="G3B0A1"/>
<dbReference type="HOGENOM" id="CLU_068936_0_0_1"/>
<dbReference type="Pfam" id="PF18596">
    <property type="entry name" value="Sld7_C"/>
    <property type="match status" value="1"/>
</dbReference>
<feature type="domain" description="Sld7 C-terminal" evidence="1">
    <location>
        <begin position="174"/>
        <end position="247"/>
    </location>
</feature>
<gene>
    <name evidence="2" type="ORF">CANTEDRAFT_92573</name>
</gene>
<dbReference type="OrthoDB" id="4063051at2759"/>
<evidence type="ECO:0000313" key="3">
    <source>
        <dbReference type="Proteomes" id="UP000000707"/>
    </source>
</evidence>